<protein>
    <submittedName>
        <fullName evidence="2">Uncharacterized protein</fullName>
    </submittedName>
</protein>
<comment type="caution">
    <text evidence="2">The sequence shown here is derived from an EMBL/GenBank/DDBJ whole genome shotgun (WGS) entry which is preliminary data.</text>
</comment>
<name>A0AAD9V5F8_ACRCE</name>
<keyword evidence="3" id="KW-1185">Reference proteome</keyword>
<feature type="region of interest" description="Disordered" evidence="1">
    <location>
        <begin position="113"/>
        <end position="142"/>
    </location>
</feature>
<feature type="compositionally biased region" description="Polar residues" evidence="1">
    <location>
        <begin position="340"/>
        <end position="360"/>
    </location>
</feature>
<feature type="region of interest" description="Disordered" evidence="1">
    <location>
        <begin position="73"/>
        <end position="94"/>
    </location>
</feature>
<evidence type="ECO:0000313" key="3">
    <source>
        <dbReference type="Proteomes" id="UP001249851"/>
    </source>
</evidence>
<evidence type="ECO:0000256" key="1">
    <source>
        <dbReference type="SAM" id="MobiDB-lite"/>
    </source>
</evidence>
<evidence type="ECO:0000313" key="2">
    <source>
        <dbReference type="EMBL" id="KAK2561948.1"/>
    </source>
</evidence>
<organism evidence="2 3">
    <name type="scientific">Acropora cervicornis</name>
    <name type="common">Staghorn coral</name>
    <dbReference type="NCBI Taxonomy" id="6130"/>
    <lineage>
        <taxon>Eukaryota</taxon>
        <taxon>Metazoa</taxon>
        <taxon>Cnidaria</taxon>
        <taxon>Anthozoa</taxon>
        <taxon>Hexacorallia</taxon>
        <taxon>Scleractinia</taxon>
        <taxon>Astrocoeniina</taxon>
        <taxon>Acroporidae</taxon>
        <taxon>Acropora</taxon>
    </lineage>
</organism>
<reference evidence="2" key="2">
    <citation type="journal article" date="2023" name="Science">
        <title>Genomic signatures of disease resistance in endangered staghorn corals.</title>
        <authorList>
            <person name="Vollmer S.V."/>
            <person name="Selwyn J.D."/>
            <person name="Despard B.A."/>
            <person name="Roesel C.L."/>
        </authorList>
    </citation>
    <scope>NUCLEOTIDE SEQUENCE</scope>
    <source>
        <strain evidence="2">K2</strain>
    </source>
</reference>
<sequence>MQEGLNVEINGPSSRKATYIEPLVDLHKHAHSYVVLLLEIKLAPRWLPPEDIIPKGFTVDLTSALKEKKLKEAKQKKLETAHKKKETVQPPRRENETYEDVLKRHIRERFHPCRPGKMEGARPNKGDGQGRGNVPSRRENTWGRSQTDLYREVLNFCPTPPPLTIDSINKDIDAFARRLNLREYHTPENLDDITDNPGYQPTKLEKLNFREQRTYCRPSREPYLNTYMEMLRQDITDRTVHIHRFQGNKLICPVGVLVAVGLECGTGLESAGGRPVVQGGEGHMGDEVSKARGDSEFVGEDAVGAGVVGVGTGAGSAIELDPKLSCGVPESDVEDDRAPTISSRGSAHSSQPNASESDSTCSVTLLRLAERGTTFSGTVQVLAERYPGL</sequence>
<feature type="region of interest" description="Disordered" evidence="1">
    <location>
        <begin position="326"/>
        <end position="360"/>
    </location>
</feature>
<feature type="compositionally biased region" description="Basic and acidic residues" evidence="1">
    <location>
        <begin position="116"/>
        <end position="125"/>
    </location>
</feature>
<dbReference type="AlphaFoldDB" id="A0AAD9V5F8"/>
<reference evidence="2" key="1">
    <citation type="journal article" date="2023" name="G3 (Bethesda)">
        <title>Whole genome assembly and annotation of the endangered Caribbean coral Acropora cervicornis.</title>
        <authorList>
            <person name="Selwyn J.D."/>
            <person name="Vollmer S.V."/>
        </authorList>
    </citation>
    <scope>NUCLEOTIDE SEQUENCE</scope>
    <source>
        <strain evidence="2">K2</strain>
    </source>
</reference>
<dbReference type="EMBL" id="JARQWQ010000031">
    <property type="protein sequence ID" value="KAK2561948.1"/>
    <property type="molecule type" value="Genomic_DNA"/>
</dbReference>
<dbReference type="Proteomes" id="UP001249851">
    <property type="component" value="Unassembled WGS sequence"/>
</dbReference>
<gene>
    <name evidence="2" type="ORF">P5673_015369</name>
</gene>
<proteinExistence type="predicted"/>
<accession>A0AAD9V5F8</accession>